<name>A0ABW0LVE5_9BACL</name>
<accession>A0ABW0LVE5</accession>
<dbReference type="Proteomes" id="UP001596105">
    <property type="component" value="Unassembled WGS sequence"/>
</dbReference>
<evidence type="ECO:0000313" key="2">
    <source>
        <dbReference type="Proteomes" id="UP001596105"/>
    </source>
</evidence>
<sequence>MSIPVHVRHVYILAPQNPNSVLRAYRERRGRPPWAIGRLGHQDEQPATFGGRKLENAAEGLPHVRIIDRVMRRADVTALLNCCDCYVSLHRALGFGLPLAEAMSLGKPVICTNWSGNTDFMTPDNSGAVRFRLVRIGHDFGPYKAHKLWAESDVEHAAHLMKRVVYDDEWRSAIARRGRETISESFSLEASGRRCGSGWRRYGENSEGARQRALLLRTRDTVGQVIARASEHT</sequence>
<dbReference type="PANTHER" id="PTHR46656:SF3">
    <property type="entry name" value="PUTATIVE-RELATED"/>
    <property type="match status" value="1"/>
</dbReference>
<organism evidence="1 2">
    <name type="scientific">Cohnella suwonensis</name>
    <dbReference type="NCBI Taxonomy" id="696072"/>
    <lineage>
        <taxon>Bacteria</taxon>
        <taxon>Bacillati</taxon>
        <taxon>Bacillota</taxon>
        <taxon>Bacilli</taxon>
        <taxon>Bacillales</taxon>
        <taxon>Paenibacillaceae</taxon>
        <taxon>Cohnella</taxon>
    </lineage>
</organism>
<dbReference type="RefSeq" id="WP_378081881.1">
    <property type="nucleotide sequence ID" value="NZ_JBHSMH010000020.1"/>
</dbReference>
<evidence type="ECO:0000313" key="1">
    <source>
        <dbReference type="EMBL" id="MFC5468802.1"/>
    </source>
</evidence>
<protein>
    <submittedName>
        <fullName evidence="1">Glycosyltransferase</fullName>
    </submittedName>
</protein>
<keyword evidence="2" id="KW-1185">Reference proteome</keyword>
<proteinExistence type="predicted"/>
<reference evidence="2" key="1">
    <citation type="journal article" date="2019" name="Int. J. Syst. Evol. Microbiol.">
        <title>The Global Catalogue of Microorganisms (GCM) 10K type strain sequencing project: providing services to taxonomists for standard genome sequencing and annotation.</title>
        <authorList>
            <consortium name="The Broad Institute Genomics Platform"/>
            <consortium name="The Broad Institute Genome Sequencing Center for Infectious Disease"/>
            <person name="Wu L."/>
            <person name="Ma J."/>
        </authorList>
    </citation>
    <scope>NUCLEOTIDE SEQUENCE [LARGE SCALE GENOMIC DNA]</scope>
    <source>
        <strain evidence="2">CCUG 57113</strain>
    </source>
</reference>
<gene>
    <name evidence="1" type="ORF">ACFPPD_08705</name>
</gene>
<dbReference type="SUPFAM" id="SSF53756">
    <property type="entry name" value="UDP-Glycosyltransferase/glycogen phosphorylase"/>
    <property type="match status" value="1"/>
</dbReference>
<comment type="caution">
    <text evidence="1">The sequence shown here is derived from an EMBL/GenBank/DDBJ whole genome shotgun (WGS) entry which is preliminary data.</text>
</comment>
<dbReference type="PANTHER" id="PTHR46656">
    <property type="entry name" value="PUTATIVE-RELATED"/>
    <property type="match status" value="1"/>
</dbReference>
<dbReference type="Gene3D" id="3.40.50.2000">
    <property type="entry name" value="Glycogen Phosphorylase B"/>
    <property type="match status" value="1"/>
</dbReference>
<dbReference type="CDD" id="cd01635">
    <property type="entry name" value="Glycosyltransferase_GTB-type"/>
    <property type="match status" value="1"/>
</dbReference>
<dbReference type="EMBL" id="JBHSMH010000020">
    <property type="protein sequence ID" value="MFC5468802.1"/>
    <property type="molecule type" value="Genomic_DNA"/>
</dbReference>
<dbReference type="Pfam" id="PF13692">
    <property type="entry name" value="Glyco_trans_1_4"/>
    <property type="match status" value="1"/>
</dbReference>